<evidence type="ECO:0000313" key="3">
    <source>
        <dbReference type="Proteomes" id="UP000249375"/>
    </source>
</evidence>
<feature type="chain" id="PRO_5024420489" evidence="1">
    <location>
        <begin position="31"/>
        <end position="183"/>
    </location>
</feature>
<dbReference type="EMBL" id="CP033459">
    <property type="protein sequence ID" value="QFQ12272.1"/>
    <property type="molecule type" value="Genomic_DNA"/>
</dbReference>
<evidence type="ECO:0000256" key="1">
    <source>
        <dbReference type="SAM" id="SignalP"/>
    </source>
</evidence>
<dbReference type="Proteomes" id="UP000249375">
    <property type="component" value="Chromosome"/>
</dbReference>
<accession>A0A5P8E5R3</accession>
<dbReference type="AlphaFoldDB" id="A0A5P8E5R3"/>
<feature type="signal peptide" evidence="1">
    <location>
        <begin position="1"/>
        <end position="30"/>
    </location>
</feature>
<dbReference type="OrthoDB" id="3078754at2"/>
<proteinExistence type="predicted"/>
<reference evidence="2 3" key="1">
    <citation type="submission" date="2018-11" db="EMBL/GenBank/DDBJ databases">
        <authorList>
            <person name="Na S.W."/>
            <person name="Baik M."/>
        </authorList>
    </citation>
    <scope>NUCLEOTIDE SEQUENCE [LARGE SCALE GENOMIC DNA]</scope>
    <source>
        <strain evidence="2 3">E39</strain>
    </source>
</reference>
<keyword evidence="3" id="KW-1185">Reference proteome</keyword>
<keyword evidence="1" id="KW-0732">Signal</keyword>
<dbReference type="RefSeq" id="WP_111898452.1">
    <property type="nucleotide sequence ID" value="NZ_CP033459.1"/>
</dbReference>
<sequence length="183" mass="20451">MASRKEHYTRCTKKALVLVALLLCSIFPSAVSINYSANGINISGKDIPRAAVNKIVRMTGYQGNIVISSVARTPEQQARCMLNNIKSNGMDEQRKTYKYEGQQVLNAYNPNLSDEENICRMTQKIKEVGPHRVSRHCVASGNLCVFDVEKSSLSNVATFKQSIRTIAELVLDENNCVHVEMRL</sequence>
<dbReference type="KEGG" id="alq:C7Y71_004145"/>
<organism evidence="2 3">
    <name type="scientific">Pseudoprevotella muciniphila</name>
    <dbReference type="NCBI Taxonomy" id="2133944"/>
    <lineage>
        <taxon>Bacteria</taxon>
        <taxon>Pseudomonadati</taxon>
        <taxon>Bacteroidota</taxon>
        <taxon>Bacteroidia</taxon>
        <taxon>Bacteroidales</taxon>
        <taxon>Prevotellaceae</taxon>
        <taxon>Pseudoprevotella</taxon>
    </lineage>
</organism>
<name>A0A5P8E5R3_9BACT</name>
<evidence type="ECO:0000313" key="2">
    <source>
        <dbReference type="EMBL" id="QFQ12272.1"/>
    </source>
</evidence>
<protein>
    <submittedName>
        <fullName evidence="2">Uncharacterized protein</fullName>
    </submittedName>
</protein>
<gene>
    <name evidence="2" type="ORF">C7Y71_004145</name>
</gene>